<gene>
    <name evidence="2" type="ordered locus">FraEuI1c_4084</name>
</gene>
<keyword evidence="3" id="KW-1185">Reference proteome</keyword>
<dbReference type="Pfam" id="PF19328">
    <property type="entry name" value="DAP_DH_C"/>
    <property type="match status" value="1"/>
</dbReference>
<dbReference type="OrthoDB" id="4759936at2"/>
<evidence type="ECO:0000313" key="2">
    <source>
        <dbReference type="EMBL" id="ADP82085.1"/>
    </source>
</evidence>
<dbReference type="InParanoid" id="E3J837"/>
<organism evidence="2 3">
    <name type="scientific">Pseudofrankia inefficax (strain DSM 45817 / CECT 9037 / DDB 130130 / EuI1c)</name>
    <name type="common">Frankia inefficax</name>
    <dbReference type="NCBI Taxonomy" id="298654"/>
    <lineage>
        <taxon>Bacteria</taxon>
        <taxon>Bacillati</taxon>
        <taxon>Actinomycetota</taxon>
        <taxon>Actinomycetes</taxon>
        <taxon>Frankiales</taxon>
        <taxon>Frankiaceae</taxon>
        <taxon>Pseudofrankia</taxon>
    </lineage>
</organism>
<evidence type="ECO:0000313" key="3">
    <source>
        <dbReference type="Proteomes" id="UP000002484"/>
    </source>
</evidence>
<protein>
    <submittedName>
        <fullName evidence="2">Dihydrodipicolinate reductase</fullName>
    </submittedName>
</protein>
<sequence length="344" mass="36674">MALRVAQWTMGGVARAAVRGVVAHPELELVGCYVWSAAKAGQDVGELVGLPPLGITTTNDVDEIVALRPDVVAYMPLVWNVDELVRLLEAGINVVSTANFITGHSYGEPDRLRLDEAAKKGGVSLYGSGINPGLASAVALTAAAACREIERISIFEQSDATSYESAETWRSLGFGSPPDTPGLVETARERQLVFRDVVEVMAETLRVRLDEVRYTAEFGVATKDLHLGYMDIPKGAVCGLNGTWEGIVAGRPLIAVGLLWRLGQAMEPDWEINEGYQIEVRGIPNVRLRYELDYPSNALDKDANTANPAVNAIPAVVAARPGIVTMADLPLVTAGSVRAAVAAG</sequence>
<dbReference type="CDD" id="cd24146">
    <property type="entry name" value="nat-AmDH_N_like"/>
    <property type="match status" value="1"/>
</dbReference>
<name>E3J837_PSEI1</name>
<dbReference type="InterPro" id="IPR045760">
    <property type="entry name" value="DAP_DH_C"/>
</dbReference>
<dbReference type="Proteomes" id="UP000002484">
    <property type="component" value="Chromosome"/>
</dbReference>
<evidence type="ECO:0000259" key="1">
    <source>
        <dbReference type="Pfam" id="PF19328"/>
    </source>
</evidence>
<dbReference type="Gene3D" id="3.40.50.720">
    <property type="entry name" value="NAD(P)-binding Rossmann-like Domain"/>
    <property type="match status" value="1"/>
</dbReference>
<dbReference type="RefSeq" id="WP_013425203.1">
    <property type="nucleotide sequence ID" value="NC_014666.1"/>
</dbReference>
<dbReference type="KEGG" id="fri:FraEuI1c_4084"/>
<dbReference type="EMBL" id="CP002299">
    <property type="protein sequence ID" value="ADP82085.1"/>
    <property type="molecule type" value="Genomic_DNA"/>
</dbReference>
<dbReference type="STRING" id="298654.FraEuI1c_4084"/>
<proteinExistence type="predicted"/>
<dbReference type="eggNOG" id="COG3804">
    <property type="taxonomic scope" value="Bacteria"/>
</dbReference>
<dbReference type="HOGENOM" id="CLU_050509_0_0_11"/>
<dbReference type="SUPFAM" id="SSF51735">
    <property type="entry name" value="NAD(P)-binding Rossmann-fold domains"/>
    <property type="match status" value="1"/>
</dbReference>
<reference evidence="2 3" key="1">
    <citation type="submission" date="2010-10" db="EMBL/GenBank/DDBJ databases">
        <title>Complete sequence of Frankia sp. EuI1c.</title>
        <authorList>
            <consortium name="US DOE Joint Genome Institute"/>
            <person name="Lucas S."/>
            <person name="Copeland A."/>
            <person name="Lapidus A."/>
            <person name="Cheng J.-F."/>
            <person name="Bruce D."/>
            <person name="Goodwin L."/>
            <person name="Pitluck S."/>
            <person name="Chertkov O."/>
            <person name="Detter J.C."/>
            <person name="Han C."/>
            <person name="Tapia R."/>
            <person name="Land M."/>
            <person name="Hauser L."/>
            <person name="Jeffries C."/>
            <person name="Kyrpides N."/>
            <person name="Ivanova N."/>
            <person name="Mikhailova N."/>
            <person name="Beauchemin N."/>
            <person name="Sen A."/>
            <person name="Sur S.A."/>
            <person name="Gtari M."/>
            <person name="Wall L."/>
            <person name="Tisa L."/>
            <person name="Woyke T."/>
        </authorList>
    </citation>
    <scope>NUCLEOTIDE SEQUENCE [LARGE SCALE GENOMIC DNA]</scope>
    <source>
        <strain evidence="3">DSM 45817 / CECT 9037 / EuI1c</strain>
    </source>
</reference>
<dbReference type="InterPro" id="IPR036291">
    <property type="entry name" value="NAD(P)-bd_dom_sf"/>
</dbReference>
<accession>E3J837</accession>
<feature type="domain" description="2,4-diaminopentanoate dehydrogenase C-terminal" evidence="1">
    <location>
        <begin position="140"/>
        <end position="334"/>
    </location>
</feature>
<dbReference type="AlphaFoldDB" id="E3J837"/>